<reference evidence="2" key="1">
    <citation type="submission" date="2016-04" db="EMBL/GenBank/DDBJ databases">
        <authorList>
            <person name="Evans L.H."/>
            <person name="Alamgir A."/>
            <person name="Owens N."/>
            <person name="Weber N.D."/>
            <person name="Virtaneva K."/>
            <person name="Barbian K."/>
            <person name="Babar A."/>
            <person name="Rosenke K."/>
        </authorList>
    </citation>
    <scope>NUCLEOTIDE SEQUENCE</scope>
    <source>
        <strain evidence="2">86</strain>
    </source>
</reference>
<organism evidence="2">
    <name type="scientific">uncultured Alphaproteobacteria bacterium</name>
    <dbReference type="NCBI Taxonomy" id="91750"/>
    <lineage>
        <taxon>Bacteria</taxon>
        <taxon>Pseudomonadati</taxon>
        <taxon>Pseudomonadota</taxon>
        <taxon>Alphaproteobacteria</taxon>
        <taxon>environmental samples</taxon>
    </lineage>
</organism>
<evidence type="ECO:0000313" key="2">
    <source>
        <dbReference type="EMBL" id="SBW12641.1"/>
    </source>
</evidence>
<sequence length="99" mass="10458">MFKTLTLGAIPALVLAAGLASPALAAPTPACADAVREVQTAWNAMYPMAMQQDGHQGIADALRLAKEACNSGDVVKTQQYLNVVRSHLAMPRHPAPHDL</sequence>
<evidence type="ECO:0000256" key="1">
    <source>
        <dbReference type="SAM" id="SignalP"/>
    </source>
</evidence>
<feature type="chain" id="PRO_5013120939" evidence="1">
    <location>
        <begin position="26"/>
        <end position="99"/>
    </location>
</feature>
<dbReference type="EMBL" id="FLUO01000003">
    <property type="protein sequence ID" value="SBW12641.1"/>
    <property type="molecule type" value="Genomic_DNA"/>
</dbReference>
<feature type="signal peptide" evidence="1">
    <location>
        <begin position="1"/>
        <end position="25"/>
    </location>
</feature>
<accession>A0A212KLU1</accession>
<keyword evidence="1" id="KW-0732">Signal</keyword>
<gene>
    <name evidence="2" type="ORF">KL86APRO_30132</name>
</gene>
<protein>
    <submittedName>
        <fullName evidence="2">Uncharacterized protein</fullName>
    </submittedName>
</protein>
<dbReference type="AlphaFoldDB" id="A0A212KLU1"/>
<name>A0A212KLU1_9PROT</name>
<proteinExistence type="predicted"/>